<keyword evidence="3 5" id="KW-1133">Transmembrane helix</keyword>
<dbReference type="STRING" id="1314771.A0A197JP73"/>
<evidence type="ECO:0000313" key="6">
    <source>
        <dbReference type="EMBL" id="OAQ27047.1"/>
    </source>
</evidence>
<dbReference type="PANTHER" id="PTHR19317">
    <property type="entry name" value="PRENYLATED RAB ACCEPTOR 1-RELATED"/>
    <property type="match status" value="1"/>
</dbReference>
<gene>
    <name evidence="6" type="ORF">K457DRAFT_114636</name>
</gene>
<dbReference type="AlphaFoldDB" id="A0A197JP73"/>
<feature type="transmembrane region" description="Helical" evidence="5">
    <location>
        <begin position="86"/>
        <end position="119"/>
    </location>
</feature>
<sequence>MAAPAYTPVATNPFTGGFPSSDEASAAASSAANFGLGYLQKLREERLSSLRPAGEFFDRNRFSLPSGFANVTSRFNYNLNYFQGNYLLMFLAITAYSLITNLLLMFSVAFVIGGMYFINRIPPEGVRIGSNTYQAGQLKTILIGISVVLFFFSSTIGTVFWVVGASAVTILGHAAVMQEGVEGEFASVV</sequence>
<evidence type="ECO:0000313" key="7">
    <source>
        <dbReference type="Proteomes" id="UP000078512"/>
    </source>
</evidence>
<name>A0A197JP73_9FUNG</name>
<evidence type="ECO:0000256" key="4">
    <source>
        <dbReference type="ARBA" id="ARBA00023136"/>
    </source>
</evidence>
<dbReference type="Proteomes" id="UP000078512">
    <property type="component" value="Unassembled WGS sequence"/>
</dbReference>
<dbReference type="Pfam" id="PF03208">
    <property type="entry name" value="PRA1"/>
    <property type="match status" value="1"/>
</dbReference>
<dbReference type="EMBL" id="KV442060">
    <property type="protein sequence ID" value="OAQ27047.1"/>
    <property type="molecule type" value="Genomic_DNA"/>
</dbReference>
<reference evidence="6 7" key="1">
    <citation type="submission" date="2016-05" db="EMBL/GenBank/DDBJ databases">
        <title>Genome sequencing reveals origins of a unique bacterial endosymbiosis in the earliest lineages of terrestrial Fungi.</title>
        <authorList>
            <consortium name="DOE Joint Genome Institute"/>
            <person name="Uehling J."/>
            <person name="Gryganskyi A."/>
            <person name="Hameed K."/>
            <person name="Tschaplinski T."/>
            <person name="Misztal P."/>
            <person name="Wu S."/>
            <person name="Desiro A."/>
            <person name="Vande Pol N."/>
            <person name="Du Z.-Y."/>
            <person name="Zienkiewicz A."/>
            <person name="Zienkiewicz K."/>
            <person name="Morin E."/>
            <person name="Tisserant E."/>
            <person name="Splivallo R."/>
            <person name="Hainaut M."/>
            <person name="Henrissat B."/>
            <person name="Ohm R."/>
            <person name="Kuo A."/>
            <person name="Yan J."/>
            <person name="Lipzen A."/>
            <person name="Nolan M."/>
            <person name="Labutti K."/>
            <person name="Barry K."/>
            <person name="Goldstein A."/>
            <person name="Labbe J."/>
            <person name="Schadt C."/>
            <person name="Tuskan G."/>
            <person name="Grigoriev I."/>
            <person name="Martin F."/>
            <person name="Vilgalys R."/>
            <person name="Bonito G."/>
        </authorList>
    </citation>
    <scope>NUCLEOTIDE SEQUENCE [LARGE SCALE GENOMIC DNA]</scope>
    <source>
        <strain evidence="6 7">AG-77</strain>
    </source>
</reference>
<keyword evidence="2 5" id="KW-0812">Transmembrane</keyword>
<accession>A0A197JP73</accession>
<dbReference type="GO" id="GO:0016020">
    <property type="term" value="C:membrane"/>
    <property type="evidence" value="ECO:0007669"/>
    <property type="project" value="UniProtKB-SubCell"/>
</dbReference>
<feature type="transmembrane region" description="Helical" evidence="5">
    <location>
        <begin position="140"/>
        <end position="163"/>
    </location>
</feature>
<dbReference type="PANTHER" id="PTHR19317:SF0">
    <property type="entry name" value="PRENYLATED RAB ACCEPTOR PROTEIN 1"/>
    <property type="match status" value="1"/>
</dbReference>
<comment type="subcellular location">
    <subcellularLocation>
        <location evidence="1 5">Membrane</location>
        <topology evidence="1 5">Multi-pass membrane protein</topology>
    </subcellularLocation>
</comment>
<proteinExistence type="inferred from homology"/>
<evidence type="ECO:0000256" key="3">
    <source>
        <dbReference type="ARBA" id="ARBA00022989"/>
    </source>
</evidence>
<evidence type="ECO:0000256" key="1">
    <source>
        <dbReference type="ARBA" id="ARBA00004141"/>
    </source>
</evidence>
<dbReference type="GO" id="GO:0005794">
    <property type="term" value="C:Golgi apparatus"/>
    <property type="evidence" value="ECO:0007669"/>
    <property type="project" value="TreeGrafter"/>
</dbReference>
<comment type="similarity">
    <text evidence="5">Belongs to the PRA1 family.</text>
</comment>
<evidence type="ECO:0000256" key="5">
    <source>
        <dbReference type="RuleBase" id="RU363107"/>
    </source>
</evidence>
<keyword evidence="7" id="KW-1185">Reference proteome</keyword>
<keyword evidence="4 5" id="KW-0472">Membrane</keyword>
<evidence type="ECO:0000256" key="2">
    <source>
        <dbReference type="ARBA" id="ARBA00022692"/>
    </source>
</evidence>
<dbReference type="InterPro" id="IPR004895">
    <property type="entry name" value="Prenylated_rab_accept_PRA1"/>
</dbReference>
<organism evidence="6 7">
    <name type="scientific">Linnemannia elongata AG-77</name>
    <dbReference type="NCBI Taxonomy" id="1314771"/>
    <lineage>
        <taxon>Eukaryota</taxon>
        <taxon>Fungi</taxon>
        <taxon>Fungi incertae sedis</taxon>
        <taxon>Mucoromycota</taxon>
        <taxon>Mortierellomycotina</taxon>
        <taxon>Mortierellomycetes</taxon>
        <taxon>Mortierellales</taxon>
        <taxon>Mortierellaceae</taxon>
        <taxon>Linnemannia</taxon>
    </lineage>
</organism>
<dbReference type="OrthoDB" id="63113at2759"/>
<protein>
    <recommendedName>
        <fullName evidence="5">PRA1 family protein</fullName>
    </recommendedName>
</protein>